<keyword evidence="3" id="KW-1185">Reference proteome</keyword>
<dbReference type="Proteomes" id="UP001605036">
    <property type="component" value="Unassembled WGS sequence"/>
</dbReference>
<dbReference type="AlphaFoldDB" id="A0ABD1YSG2"/>
<protein>
    <submittedName>
        <fullName evidence="2">Uncharacterized protein</fullName>
    </submittedName>
</protein>
<evidence type="ECO:0000313" key="2">
    <source>
        <dbReference type="EMBL" id="KAL2633708.1"/>
    </source>
</evidence>
<feature type="region of interest" description="Disordered" evidence="1">
    <location>
        <begin position="39"/>
        <end position="69"/>
    </location>
</feature>
<evidence type="ECO:0000313" key="3">
    <source>
        <dbReference type="Proteomes" id="UP001605036"/>
    </source>
</evidence>
<comment type="caution">
    <text evidence="2">The sequence shown here is derived from an EMBL/GenBank/DDBJ whole genome shotgun (WGS) entry which is preliminary data.</text>
</comment>
<dbReference type="EMBL" id="JBHFFA010000003">
    <property type="protein sequence ID" value="KAL2633708.1"/>
    <property type="molecule type" value="Genomic_DNA"/>
</dbReference>
<sequence length="69" mass="7865">MVGRGRRHQEAEILTVCCMLQLFGGREELTRIIDLEIMEEESSSESDGMDDFNSSSESDLHSFRLGQRV</sequence>
<organism evidence="2 3">
    <name type="scientific">Riccia fluitans</name>
    <dbReference type="NCBI Taxonomy" id="41844"/>
    <lineage>
        <taxon>Eukaryota</taxon>
        <taxon>Viridiplantae</taxon>
        <taxon>Streptophyta</taxon>
        <taxon>Embryophyta</taxon>
        <taxon>Marchantiophyta</taxon>
        <taxon>Marchantiopsida</taxon>
        <taxon>Marchantiidae</taxon>
        <taxon>Marchantiales</taxon>
        <taxon>Ricciaceae</taxon>
        <taxon>Riccia</taxon>
    </lineage>
</organism>
<name>A0ABD1YSG2_9MARC</name>
<accession>A0ABD1YSG2</accession>
<feature type="compositionally biased region" description="Acidic residues" evidence="1">
    <location>
        <begin position="39"/>
        <end position="50"/>
    </location>
</feature>
<gene>
    <name evidence="2" type="ORF">R1flu_005187</name>
</gene>
<evidence type="ECO:0000256" key="1">
    <source>
        <dbReference type="SAM" id="MobiDB-lite"/>
    </source>
</evidence>
<reference evidence="2 3" key="1">
    <citation type="submission" date="2024-09" db="EMBL/GenBank/DDBJ databases">
        <title>Chromosome-scale assembly of Riccia fluitans.</title>
        <authorList>
            <person name="Paukszto L."/>
            <person name="Sawicki J."/>
            <person name="Karawczyk K."/>
            <person name="Piernik-Szablinska J."/>
            <person name="Szczecinska M."/>
            <person name="Mazdziarz M."/>
        </authorList>
    </citation>
    <scope>NUCLEOTIDE SEQUENCE [LARGE SCALE GENOMIC DNA]</scope>
    <source>
        <strain evidence="2">Rf_01</strain>
        <tissue evidence="2">Aerial parts of the thallus</tissue>
    </source>
</reference>
<proteinExistence type="predicted"/>